<keyword evidence="1" id="KW-0175">Coiled coil</keyword>
<dbReference type="AlphaFoldDB" id="A0A9Q0YHV1"/>
<dbReference type="EMBL" id="JAIZAY010000021">
    <property type="protein sequence ID" value="KAJ8021746.1"/>
    <property type="molecule type" value="Genomic_DNA"/>
</dbReference>
<dbReference type="Proteomes" id="UP001152320">
    <property type="component" value="Chromosome 21"/>
</dbReference>
<evidence type="ECO:0000256" key="2">
    <source>
        <dbReference type="SAM" id="SignalP"/>
    </source>
</evidence>
<reference evidence="3" key="1">
    <citation type="submission" date="2021-10" db="EMBL/GenBank/DDBJ databases">
        <title>Tropical sea cucumber genome reveals ecological adaptation and Cuvierian tubules defense mechanism.</title>
        <authorList>
            <person name="Chen T."/>
        </authorList>
    </citation>
    <scope>NUCLEOTIDE SEQUENCE</scope>
    <source>
        <strain evidence="3">Nanhai2018</strain>
        <tissue evidence="3">Muscle</tissue>
    </source>
</reference>
<feature type="chain" id="PRO_5040508829" evidence="2">
    <location>
        <begin position="32"/>
        <end position="376"/>
    </location>
</feature>
<evidence type="ECO:0000313" key="4">
    <source>
        <dbReference type="Proteomes" id="UP001152320"/>
    </source>
</evidence>
<gene>
    <name evidence="3" type="ORF">HOLleu_39035</name>
</gene>
<name>A0A9Q0YHV1_HOLLE</name>
<feature type="coiled-coil region" evidence="1">
    <location>
        <begin position="325"/>
        <end position="352"/>
    </location>
</feature>
<comment type="caution">
    <text evidence="3">The sequence shown here is derived from an EMBL/GenBank/DDBJ whole genome shotgun (WGS) entry which is preliminary data.</text>
</comment>
<protein>
    <submittedName>
        <fullName evidence="3">Uncharacterized protein</fullName>
    </submittedName>
</protein>
<keyword evidence="4" id="KW-1185">Reference proteome</keyword>
<feature type="signal peptide" evidence="2">
    <location>
        <begin position="1"/>
        <end position="31"/>
    </location>
</feature>
<proteinExistence type="predicted"/>
<keyword evidence="2" id="KW-0732">Signal</keyword>
<evidence type="ECO:0000313" key="3">
    <source>
        <dbReference type="EMBL" id="KAJ8021746.1"/>
    </source>
</evidence>
<organism evidence="3 4">
    <name type="scientific">Holothuria leucospilota</name>
    <name type="common">Black long sea cucumber</name>
    <name type="synonym">Mertensiothuria leucospilota</name>
    <dbReference type="NCBI Taxonomy" id="206669"/>
    <lineage>
        <taxon>Eukaryota</taxon>
        <taxon>Metazoa</taxon>
        <taxon>Echinodermata</taxon>
        <taxon>Eleutherozoa</taxon>
        <taxon>Echinozoa</taxon>
        <taxon>Holothuroidea</taxon>
        <taxon>Aspidochirotacea</taxon>
        <taxon>Aspidochirotida</taxon>
        <taxon>Holothuriidae</taxon>
        <taxon>Holothuria</taxon>
    </lineage>
</organism>
<sequence>MRFKEIPPLKCNCIKLTLLVCLVMPPRLCFGADQLGPWTNWSVCQCAIDSTEGFNVRFRKPVPGSGIAYKCHLIDETCIQFEPCSCTLKKNAVDIMDNHRNKTSQIPADHGTPNESVVDSILDPVRKKRTAFYNYYDYPNDDYANDNYQGHTNTGHQSGSYHSKRNEFQAWNAGKSNPWESSRQNSHSNTHFNYNEYYGYGNGNEDYYGLNRGYPEQDVENYYDQYQYGAIDRGYPMTSNTFPTNAHMKHTGSGWNGVQGPNGGRFGHDKHRPIGHRNYYSDQSYDGYGQVPDLHYQRNDGYYGYERDSYVAHDVGNEAVPLQTVVKLQSSQQQILEEIRKLNERLLQSKEVMAHFTDEIKHLEELETRQEGGYSK</sequence>
<accession>A0A9Q0YHV1</accession>
<evidence type="ECO:0000256" key="1">
    <source>
        <dbReference type="SAM" id="Coils"/>
    </source>
</evidence>